<evidence type="ECO:0008006" key="4">
    <source>
        <dbReference type="Google" id="ProtNLM"/>
    </source>
</evidence>
<dbReference type="Proteomes" id="UP000256686">
    <property type="component" value="Unassembled WGS sequence"/>
</dbReference>
<proteinExistence type="predicted"/>
<keyword evidence="3" id="KW-1185">Reference proteome</keyword>
<dbReference type="Pfam" id="PF07030">
    <property type="entry name" value="Phage_Mu_Gp36"/>
    <property type="match status" value="1"/>
</dbReference>
<name>A0A3D9CEY8_9FLAO</name>
<dbReference type="AlphaFoldDB" id="A0A3D9CEY8"/>
<evidence type="ECO:0000313" key="2">
    <source>
        <dbReference type="EMBL" id="REC64081.1"/>
    </source>
</evidence>
<evidence type="ECO:0000313" key="3">
    <source>
        <dbReference type="Proteomes" id="UP000256686"/>
    </source>
</evidence>
<dbReference type="InterPro" id="IPR009752">
    <property type="entry name" value="Phage_Mu_GpJ"/>
</dbReference>
<protein>
    <recommendedName>
        <fullName evidence="4">DUF1320 domain-containing protein</fullName>
    </recommendedName>
</protein>
<organism evidence="2 3">
    <name type="scientific">Chryseobacterium pennae</name>
    <dbReference type="NCBI Taxonomy" id="2258962"/>
    <lineage>
        <taxon>Bacteria</taxon>
        <taxon>Pseudomonadati</taxon>
        <taxon>Bacteroidota</taxon>
        <taxon>Flavobacteriia</taxon>
        <taxon>Flavobacteriales</taxon>
        <taxon>Weeksellaceae</taxon>
        <taxon>Chryseobacterium group</taxon>
        <taxon>Chryseobacterium</taxon>
    </lineage>
</organism>
<feature type="region of interest" description="Disordered" evidence="1">
    <location>
        <begin position="110"/>
        <end position="143"/>
    </location>
</feature>
<evidence type="ECO:0000256" key="1">
    <source>
        <dbReference type="SAM" id="MobiDB-lite"/>
    </source>
</evidence>
<sequence>MPFLTDTDYEVQIRNWIKQIIIQRKEDVQHQAELAAQAEMESYLRQRYDVAKIFSVTGADRNALIIQYMVDIAIYHLHANSSGDLIPELRIIRYNAAKDWLKAVAKGEISPDLPEKPDEGEGNEGTGNQVIEFGSNPKYSERY</sequence>
<comment type="caution">
    <text evidence="2">The sequence shown here is derived from an EMBL/GenBank/DDBJ whole genome shotgun (WGS) entry which is preliminary data.</text>
</comment>
<accession>A0A3D9CEY8</accession>
<reference evidence="3" key="1">
    <citation type="submission" date="2018-06" db="EMBL/GenBank/DDBJ databases">
        <authorList>
            <person name="Lum Nde A."/>
            <person name="Hugo C."/>
        </authorList>
    </citation>
    <scope>NUCLEOTIDE SEQUENCE [LARGE SCALE GENOMIC DNA]</scope>
    <source>
        <strain evidence="3">1_F178</strain>
    </source>
</reference>
<gene>
    <name evidence="2" type="ORF">DRF65_00455</name>
</gene>
<dbReference type="EMBL" id="QNVT01000001">
    <property type="protein sequence ID" value="REC64081.1"/>
    <property type="molecule type" value="Genomic_DNA"/>
</dbReference>
<dbReference type="RefSeq" id="WP_115967950.1">
    <property type="nucleotide sequence ID" value="NZ_QNVT01000001.1"/>
</dbReference>